<dbReference type="InterPro" id="IPR005804">
    <property type="entry name" value="FA_desaturase_dom"/>
</dbReference>
<evidence type="ECO:0000256" key="1">
    <source>
        <dbReference type="SAM" id="Phobius"/>
    </source>
</evidence>
<dbReference type="PANTHER" id="PTHR19353">
    <property type="entry name" value="FATTY ACID DESATURASE 2"/>
    <property type="match status" value="1"/>
</dbReference>
<accession>A0AAN0VJM3</accession>
<evidence type="ECO:0000313" key="4">
    <source>
        <dbReference type="Proteomes" id="UP000028680"/>
    </source>
</evidence>
<reference evidence="3 4" key="1">
    <citation type="journal article" date="2014" name="ISME J.">
        <title>Adaptation of an abundant Roseobacter RCA organism to pelagic systems revealed by genomic and transcriptomic analyses.</title>
        <authorList>
            <person name="Voget S."/>
            <person name="Wemheuer B."/>
            <person name="Brinkhoff T."/>
            <person name="Vollmers J."/>
            <person name="Dietrich S."/>
            <person name="Giebel H.A."/>
            <person name="Beardsley C."/>
            <person name="Sardemann C."/>
            <person name="Bakenhus I."/>
            <person name="Billerbeck S."/>
            <person name="Daniel R."/>
            <person name="Simon M."/>
        </authorList>
    </citation>
    <scope>NUCLEOTIDE SEQUENCE [LARGE SCALE GENOMIC DNA]</scope>
    <source>
        <strain evidence="3 4">RCA23</strain>
    </source>
</reference>
<dbReference type="Proteomes" id="UP000028680">
    <property type="component" value="Chromosome"/>
</dbReference>
<dbReference type="GO" id="GO:0008610">
    <property type="term" value="P:lipid biosynthetic process"/>
    <property type="evidence" value="ECO:0007669"/>
    <property type="project" value="UniProtKB-ARBA"/>
</dbReference>
<feature type="transmembrane region" description="Helical" evidence="1">
    <location>
        <begin position="139"/>
        <end position="165"/>
    </location>
</feature>
<feature type="transmembrane region" description="Helical" evidence="1">
    <location>
        <begin position="32"/>
        <end position="52"/>
    </location>
</feature>
<feature type="transmembrane region" description="Helical" evidence="1">
    <location>
        <begin position="186"/>
        <end position="203"/>
    </location>
</feature>
<keyword evidence="1" id="KW-0812">Transmembrane</keyword>
<proteinExistence type="predicted"/>
<gene>
    <name evidence="3" type="ORF">RCA23_c27110</name>
</gene>
<dbReference type="Pfam" id="PF00487">
    <property type="entry name" value="FA_desaturase"/>
    <property type="match status" value="1"/>
</dbReference>
<keyword evidence="4" id="KW-1185">Reference proteome</keyword>
<keyword evidence="1" id="KW-0472">Membrane</keyword>
<evidence type="ECO:0000313" key="3">
    <source>
        <dbReference type="EMBL" id="AII88226.1"/>
    </source>
</evidence>
<dbReference type="EMBL" id="CP003984">
    <property type="protein sequence ID" value="AII88226.1"/>
    <property type="molecule type" value="Genomic_DNA"/>
</dbReference>
<dbReference type="KEGG" id="ptp:RCA23_c27110"/>
<dbReference type="AlphaFoldDB" id="A0AAN0VJM3"/>
<organism evidence="3 4">
    <name type="scientific">Planktomarina temperata RCA23</name>
    <dbReference type="NCBI Taxonomy" id="666509"/>
    <lineage>
        <taxon>Bacteria</taxon>
        <taxon>Pseudomonadati</taxon>
        <taxon>Pseudomonadota</taxon>
        <taxon>Alphaproteobacteria</taxon>
        <taxon>Rhodobacterales</taxon>
        <taxon>Paracoccaceae</taxon>
        <taxon>Planktomarina</taxon>
    </lineage>
</organism>
<dbReference type="GO" id="GO:0016717">
    <property type="term" value="F:oxidoreductase activity, acting on paired donors, with oxidation of a pair of donors resulting in the reduction of molecular oxygen to two molecules of water"/>
    <property type="evidence" value="ECO:0007669"/>
    <property type="project" value="TreeGrafter"/>
</dbReference>
<dbReference type="PANTHER" id="PTHR19353:SF19">
    <property type="entry name" value="DELTA(5) FATTY ACID DESATURASE C-RELATED"/>
    <property type="match status" value="1"/>
</dbReference>
<name>A0AAN0VJM3_9RHOB</name>
<feature type="domain" description="Fatty acid desaturase" evidence="2">
    <location>
        <begin position="58"/>
        <end position="297"/>
    </location>
</feature>
<dbReference type="InterPro" id="IPR012171">
    <property type="entry name" value="Fatty_acid_desaturase"/>
</dbReference>
<evidence type="ECO:0000259" key="2">
    <source>
        <dbReference type="Pfam" id="PF00487"/>
    </source>
</evidence>
<dbReference type="GO" id="GO:0016020">
    <property type="term" value="C:membrane"/>
    <property type="evidence" value="ECO:0007669"/>
    <property type="project" value="TreeGrafter"/>
</dbReference>
<keyword evidence="1" id="KW-1133">Transmembrane helix</keyword>
<dbReference type="RefSeq" id="WP_044050807.1">
    <property type="nucleotide sequence ID" value="NZ_CP003984.1"/>
</dbReference>
<protein>
    <submittedName>
        <fullName evidence="3">Fatty acid desaturase</fullName>
    </submittedName>
</protein>
<sequence length="342" mass="38831">MPNYVPTNAASSGVKLDKKTLKAIAARTDRPGLIWLGQWVICLALTGALVMMSLGTFWVWPAMLLHGVCLTVPAYAASHETAHGTAFRTRWLNEAVLWVTSLLYMEEPLHRRFTHTNHHTHTWHIGKDSQMPFDTPMGFGAWVAEATGFALLRFHLSVFGLLALGRYTDTLRLVAPEQELPKMTRNARIMIAIYAAVLLAPIFGVWWPFWLYVLPRILGAPVMLLFTLIQHVELQENSPSILESTRSFRTSWLGRFLYMNMNNHVEHHLYPQVPFHALPRLAEAVQDQLPEPDPGFFRTNFEVLLVVFRRSLGRPTKAPTIRQAPHMITEGGPVVRVAQRTM</sequence>